<gene>
    <name evidence="1" type="primary">spoIIR</name>
    <name evidence="1" type="ORF">NE695_13010</name>
</gene>
<protein>
    <submittedName>
        <fullName evidence="1">Stage II sporulation protein R</fullName>
    </submittedName>
</protein>
<organism evidence="1 2">
    <name type="scientific">Neglectibacter timonensis</name>
    <dbReference type="NCBI Taxonomy" id="1776382"/>
    <lineage>
        <taxon>Bacteria</taxon>
        <taxon>Bacillati</taxon>
        <taxon>Bacillota</taxon>
        <taxon>Clostridia</taxon>
        <taxon>Eubacteriales</taxon>
        <taxon>Oscillospiraceae</taxon>
        <taxon>Neglectibacter</taxon>
    </lineage>
</organism>
<proteinExistence type="predicted"/>
<dbReference type="Pfam" id="PF09551">
    <property type="entry name" value="Spore_II_R"/>
    <property type="match status" value="1"/>
</dbReference>
<evidence type="ECO:0000313" key="1">
    <source>
        <dbReference type="EMBL" id="MCQ4840827.1"/>
    </source>
</evidence>
<dbReference type="PROSITE" id="PS51257">
    <property type="entry name" value="PROKAR_LIPOPROTEIN"/>
    <property type="match status" value="1"/>
</dbReference>
<evidence type="ECO:0000313" key="2">
    <source>
        <dbReference type="Proteomes" id="UP001524473"/>
    </source>
</evidence>
<dbReference type="GeneID" id="90532075"/>
<dbReference type="Proteomes" id="UP001524473">
    <property type="component" value="Unassembled WGS sequence"/>
</dbReference>
<name>A0ABT1S1M8_9FIRM</name>
<accession>A0ABT1S1M8</accession>
<dbReference type="EMBL" id="JANFZH010000031">
    <property type="protein sequence ID" value="MCQ4840827.1"/>
    <property type="molecule type" value="Genomic_DNA"/>
</dbReference>
<dbReference type="NCBIfam" id="TIGR02837">
    <property type="entry name" value="spore_II_R"/>
    <property type="match status" value="1"/>
</dbReference>
<dbReference type="RefSeq" id="WP_066862952.1">
    <property type="nucleotide sequence ID" value="NZ_CABKVV010000013.1"/>
</dbReference>
<keyword evidence="2" id="KW-1185">Reference proteome</keyword>
<comment type="caution">
    <text evidence="1">The sequence shown here is derived from an EMBL/GenBank/DDBJ whole genome shotgun (WGS) entry which is preliminary data.</text>
</comment>
<reference evidence="1 2" key="1">
    <citation type="submission" date="2022-06" db="EMBL/GenBank/DDBJ databases">
        <title>Isolation of gut microbiota from human fecal samples.</title>
        <authorList>
            <person name="Pamer E.G."/>
            <person name="Barat B."/>
            <person name="Waligurski E."/>
            <person name="Medina S."/>
            <person name="Paddock L."/>
            <person name="Mostad J."/>
        </authorList>
    </citation>
    <scope>NUCLEOTIDE SEQUENCE [LARGE SCALE GENOMIC DNA]</scope>
    <source>
        <strain evidence="1 2">DFI.9.73</strain>
    </source>
</reference>
<sequence length="205" mass="23257">MKDLTRRTLAKSLVCGFLLTIAAVFFPFAASCEELPQNVLRLHVIANSDSPEDQAVKLKVRDAVLREASRWYEDARTMEEANSAVCTHLESITAAAREVLLENGVRQTAAAEVTEMYFTTREYENFSLPAGKYRTLRVTIGSGEGKNWWCVVFPALCLPAAEQRQDDVLAELPDSQQELVKHPGKYRVKFKAVEWYQELCSFFDR</sequence>
<dbReference type="InterPro" id="IPR014202">
    <property type="entry name" value="Spore_II_R"/>
</dbReference>